<dbReference type="AlphaFoldDB" id="A0A089MD02"/>
<dbReference type="HOGENOM" id="CLU_134406_0_0_9"/>
<gene>
    <name evidence="1" type="ORF">PGRAT_23275</name>
</gene>
<name>A0A089MD02_9BACL</name>
<dbReference type="eggNOG" id="ENOG5032RUZ">
    <property type="taxonomic scope" value="Bacteria"/>
</dbReference>
<protein>
    <recommendedName>
        <fullName evidence="3">Threonine transporter</fullName>
    </recommendedName>
</protein>
<proteinExistence type="predicted"/>
<sequence length="166" mass="19432">MNQTSLSSETLLFNTPLEIGLRCIVILDELKDQKIDLQRLIYFDYLVIHYGDVETEYESLHPPTPHRSGEILVKRDLVNEGLLLMISKKLVEVEYEASGIFFKASTYCTPFLDHFESQYLLQLRENAKIMAMKFSTYTKDELKKYMTDNLDRWGGEFNKESLFRGN</sequence>
<dbReference type="Proteomes" id="UP000029500">
    <property type="component" value="Chromosome"/>
</dbReference>
<dbReference type="Pfam" id="PF20288">
    <property type="entry name" value="MC2"/>
    <property type="match status" value="1"/>
</dbReference>
<evidence type="ECO:0000313" key="2">
    <source>
        <dbReference type="Proteomes" id="UP000029500"/>
    </source>
</evidence>
<accession>A0A089MD02</accession>
<dbReference type="KEGG" id="pgm:PGRAT_23275"/>
<evidence type="ECO:0008006" key="3">
    <source>
        <dbReference type="Google" id="ProtNLM"/>
    </source>
</evidence>
<keyword evidence="2" id="KW-1185">Reference proteome</keyword>
<reference evidence="1 2" key="1">
    <citation type="submission" date="2014-08" db="EMBL/GenBank/DDBJ databases">
        <title>Comparative genomics of the Paenibacillus odorifer group.</title>
        <authorList>
            <person name="den Bakker H.C."/>
            <person name="Tsai Y.-C."/>
            <person name="Martin N."/>
            <person name="Korlach J."/>
            <person name="Wiedmann M."/>
        </authorList>
    </citation>
    <scope>NUCLEOTIDE SEQUENCE [LARGE SCALE GENOMIC DNA]</scope>
    <source>
        <strain evidence="1 2">DSM 15220</strain>
    </source>
</reference>
<evidence type="ECO:0000313" key="1">
    <source>
        <dbReference type="EMBL" id="AIQ70245.1"/>
    </source>
</evidence>
<dbReference type="InterPro" id="IPR046904">
    <property type="entry name" value="ABC-3C_MC2"/>
</dbReference>
<dbReference type="EMBL" id="CP009287">
    <property type="protein sequence ID" value="AIQ70245.1"/>
    <property type="molecule type" value="Genomic_DNA"/>
</dbReference>
<organism evidence="1 2">
    <name type="scientific">Paenibacillus graminis</name>
    <dbReference type="NCBI Taxonomy" id="189425"/>
    <lineage>
        <taxon>Bacteria</taxon>
        <taxon>Bacillati</taxon>
        <taxon>Bacillota</taxon>
        <taxon>Bacilli</taxon>
        <taxon>Bacillales</taxon>
        <taxon>Paenibacillaceae</taxon>
        <taxon>Paenibacillus</taxon>
    </lineage>
</organism>
<dbReference type="STRING" id="189425.PGRAT_23275"/>